<dbReference type="PROSITE" id="PS50109">
    <property type="entry name" value="HIS_KIN"/>
    <property type="match status" value="1"/>
</dbReference>
<dbReference type="EC" id="2.7.13.3" evidence="2"/>
<dbReference type="PROSITE" id="PS50110">
    <property type="entry name" value="RESPONSE_REGULATORY"/>
    <property type="match status" value="1"/>
</dbReference>
<dbReference type="SUPFAM" id="SSF55874">
    <property type="entry name" value="ATPase domain of HSP90 chaperone/DNA topoisomerase II/histidine kinase"/>
    <property type="match status" value="1"/>
</dbReference>
<dbReference type="SUPFAM" id="SSF55785">
    <property type="entry name" value="PYP-like sensor domain (PAS domain)"/>
    <property type="match status" value="1"/>
</dbReference>
<gene>
    <name evidence="14" type="ORF">GETHLI_32040</name>
</gene>
<dbReference type="Gene3D" id="3.30.565.10">
    <property type="entry name" value="Histidine kinase-like ATPase, C-terminal domain"/>
    <property type="match status" value="1"/>
</dbReference>
<dbReference type="RefSeq" id="WP_285577260.1">
    <property type="nucleotide sequence ID" value="NZ_BSDE01000007.1"/>
</dbReference>
<evidence type="ECO:0000256" key="1">
    <source>
        <dbReference type="ARBA" id="ARBA00000085"/>
    </source>
</evidence>
<feature type="domain" description="Histidine kinase" evidence="11">
    <location>
        <begin position="475"/>
        <end position="698"/>
    </location>
</feature>
<dbReference type="PANTHER" id="PTHR43065">
    <property type="entry name" value="SENSOR HISTIDINE KINASE"/>
    <property type="match status" value="1"/>
</dbReference>
<keyword evidence="3 9" id="KW-0597">Phosphoprotein</keyword>
<accession>A0ABQ5QJD3</accession>
<organism evidence="14 15">
    <name type="scientific">Geothrix limicola</name>
    <dbReference type="NCBI Taxonomy" id="2927978"/>
    <lineage>
        <taxon>Bacteria</taxon>
        <taxon>Pseudomonadati</taxon>
        <taxon>Acidobacteriota</taxon>
        <taxon>Holophagae</taxon>
        <taxon>Holophagales</taxon>
        <taxon>Holophagaceae</taxon>
        <taxon>Geothrix</taxon>
    </lineage>
</organism>
<dbReference type="Pfam" id="PF02518">
    <property type="entry name" value="HATPase_c"/>
    <property type="match status" value="1"/>
</dbReference>
<keyword evidence="5" id="KW-0547">Nucleotide-binding</keyword>
<dbReference type="InterPro" id="IPR036890">
    <property type="entry name" value="HATPase_C_sf"/>
</dbReference>
<dbReference type="PRINTS" id="PR00344">
    <property type="entry name" value="BCTRLSENSOR"/>
</dbReference>
<dbReference type="EMBL" id="BSDE01000007">
    <property type="protein sequence ID" value="GLH74702.1"/>
    <property type="molecule type" value="Genomic_DNA"/>
</dbReference>
<dbReference type="Gene3D" id="3.40.50.2300">
    <property type="match status" value="1"/>
</dbReference>
<evidence type="ECO:0000256" key="7">
    <source>
        <dbReference type="ARBA" id="ARBA00022840"/>
    </source>
</evidence>
<name>A0ABQ5QJD3_9BACT</name>
<keyword evidence="7" id="KW-0067">ATP-binding</keyword>
<dbReference type="SUPFAM" id="SSF47384">
    <property type="entry name" value="Homodimeric domain of signal transducing histidine kinase"/>
    <property type="match status" value="1"/>
</dbReference>
<feature type="transmembrane region" description="Helical" evidence="10">
    <location>
        <begin position="39"/>
        <end position="57"/>
    </location>
</feature>
<protein>
    <recommendedName>
        <fullName evidence="2">histidine kinase</fullName>
        <ecNumber evidence="2">2.7.13.3</ecNumber>
    </recommendedName>
</protein>
<evidence type="ECO:0000259" key="11">
    <source>
        <dbReference type="PROSITE" id="PS50109"/>
    </source>
</evidence>
<dbReference type="CDD" id="cd00082">
    <property type="entry name" value="HisKA"/>
    <property type="match status" value="1"/>
</dbReference>
<feature type="transmembrane region" description="Helical" evidence="10">
    <location>
        <begin position="170"/>
        <end position="193"/>
    </location>
</feature>
<dbReference type="SMART" id="SM00387">
    <property type="entry name" value="HATPase_c"/>
    <property type="match status" value="1"/>
</dbReference>
<evidence type="ECO:0000256" key="2">
    <source>
        <dbReference type="ARBA" id="ARBA00012438"/>
    </source>
</evidence>
<evidence type="ECO:0000313" key="14">
    <source>
        <dbReference type="EMBL" id="GLH74702.1"/>
    </source>
</evidence>
<dbReference type="SUPFAM" id="SSF52172">
    <property type="entry name" value="CheY-like"/>
    <property type="match status" value="1"/>
</dbReference>
<dbReference type="InterPro" id="IPR005467">
    <property type="entry name" value="His_kinase_dom"/>
</dbReference>
<keyword evidence="10" id="KW-0472">Membrane</keyword>
<dbReference type="InterPro" id="IPR003594">
    <property type="entry name" value="HATPase_dom"/>
</dbReference>
<evidence type="ECO:0000256" key="6">
    <source>
        <dbReference type="ARBA" id="ARBA00022777"/>
    </source>
</evidence>
<feature type="domain" description="PAS" evidence="13">
    <location>
        <begin position="337"/>
        <end position="407"/>
    </location>
</feature>
<evidence type="ECO:0000256" key="3">
    <source>
        <dbReference type="ARBA" id="ARBA00022553"/>
    </source>
</evidence>
<comment type="caution">
    <text evidence="14">The sequence shown here is derived from an EMBL/GenBank/DDBJ whole genome shotgun (WGS) entry which is preliminary data.</text>
</comment>
<feature type="transmembrane region" description="Helical" evidence="10">
    <location>
        <begin position="205"/>
        <end position="225"/>
    </location>
</feature>
<evidence type="ECO:0000256" key="10">
    <source>
        <dbReference type="SAM" id="Phobius"/>
    </source>
</evidence>
<dbReference type="InterPro" id="IPR000014">
    <property type="entry name" value="PAS"/>
</dbReference>
<dbReference type="Pfam" id="PF00072">
    <property type="entry name" value="Response_reg"/>
    <property type="match status" value="1"/>
</dbReference>
<dbReference type="CDD" id="cd00130">
    <property type="entry name" value="PAS"/>
    <property type="match status" value="1"/>
</dbReference>
<keyword evidence="8" id="KW-0902">Two-component regulatory system</keyword>
<dbReference type="InterPro" id="IPR001789">
    <property type="entry name" value="Sig_transdc_resp-reg_receiver"/>
</dbReference>
<evidence type="ECO:0000256" key="4">
    <source>
        <dbReference type="ARBA" id="ARBA00022679"/>
    </source>
</evidence>
<dbReference type="Gene3D" id="3.30.450.20">
    <property type="entry name" value="PAS domain"/>
    <property type="match status" value="1"/>
</dbReference>
<feature type="transmembrane region" description="Helical" evidence="10">
    <location>
        <begin position="269"/>
        <end position="288"/>
    </location>
</feature>
<dbReference type="Pfam" id="PF00989">
    <property type="entry name" value="PAS"/>
    <property type="match status" value="1"/>
</dbReference>
<feature type="modified residue" description="4-aspartylphosphate" evidence="9">
    <location>
        <position position="769"/>
    </location>
</feature>
<feature type="transmembrane region" description="Helical" evidence="10">
    <location>
        <begin position="300"/>
        <end position="317"/>
    </location>
</feature>
<dbReference type="SMART" id="SM00388">
    <property type="entry name" value="HisKA"/>
    <property type="match status" value="1"/>
</dbReference>
<dbReference type="Gene3D" id="1.10.287.130">
    <property type="match status" value="1"/>
</dbReference>
<dbReference type="Proteomes" id="UP001165069">
    <property type="component" value="Unassembled WGS sequence"/>
</dbReference>
<evidence type="ECO:0000256" key="5">
    <source>
        <dbReference type="ARBA" id="ARBA00022741"/>
    </source>
</evidence>
<dbReference type="InterPro" id="IPR003661">
    <property type="entry name" value="HisK_dim/P_dom"/>
</dbReference>
<proteinExistence type="predicted"/>
<dbReference type="InterPro" id="IPR011006">
    <property type="entry name" value="CheY-like_superfamily"/>
</dbReference>
<dbReference type="InterPro" id="IPR035965">
    <property type="entry name" value="PAS-like_dom_sf"/>
</dbReference>
<feature type="transmembrane region" description="Helical" evidence="10">
    <location>
        <begin position="7"/>
        <end position="27"/>
    </location>
</feature>
<dbReference type="PANTHER" id="PTHR43065:SF46">
    <property type="entry name" value="C4-DICARBOXYLATE TRANSPORT SENSOR PROTEIN DCTB"/>
    <property type="match status" value="1"/>
</dbReference>
<reference evidence="14 15" key="1">
    <citation type="journal article" date="2023" name="Antonie Van Leeuwenhoek">
        <title>Mesoterricola silvestris gen. nov., sp. nov., Mesoterricola sediminis sp. nov., Geothrix oryzae sp. nov., Geothrix edaphica sp. nov., Geothrix rubra sp. nov., and Geothrix limicola sp. nov., six novel members of Acidobacteriota isolated from soils.</title>
        <authorList>
            <person name="Itoh H."/>
            <person name="Sugisawa Y."/>
            <person name="Mise K."/>
            <person name="Xu Z."/>
            <person name="Kuniyasu M."/>
            <person name="Ushijima N."/>
            <person name="Kawano K."/>
            <person name="Kobayashi E."/>
            <person name="Shiratori Y."/>
            <person name="Masuda Y."/>
            <person name="Senoo K."/>
        </authorList>
    </citation>
    <scope>NUCLEOTIDE SEQUENCE [LARGE SCALE GENOMIC DNA]</scope>
    <source>
        <strain evidence="14 15">Red804</strain>
    </source>
</reference>
<feature type="transmembrane region" description="Helical" evidence="10">
    <location>
        <begin position="140"/>
        <end position="158"/>
    </location>
</feature>
<keyword evidence="10" id="KW-0812">Transmembrane</keyword>
<comment type="catalytic activity">
    <reaction evidence="1">
        <text>ATP + protein L-histidine = ADP + protein N-phospho-L-histidine.</text>
        <dbReference type="EC" id="2.7.13.3"/>
    </reaction>
</comment>
<dbReference type="InterPro" id="IPR004358">
    <property type="entry name" value="Sig_transdc_His_kin-like_C"/>
</dbReference>
<keyword evidence="4" id="KW-0808">Transferase</keyword>
<feature type="transmembrane region" description="Helical" evidence="10">
    <location>
        <begin position="237"/>
        <end position="257"/>
    </location>
</feature>
<evidence type="ECO:0000259" key="12">
    <source>
        <dbReference type="PROSITE" id="PS50110"/>
    </source>
</evidence>
<dbReference type="SMART" id="SM00091">
    <property type="entry name" value="PAS"/>
    <property type="match status" value="1"/>
</dbReference>
<feature type="domain" description="Response regulatory" evidence="12">
    <location>
        <begin position="718"/>
        <end position="834"/>
    </location>
</feature>
<dbReference type="PROSITE" id="PS50112">
    <property type="entry name" value="PAS"/>
    <property type="match status" value="1"/>
</dbReference>
<dbReference type="NCBIfam" id="TIGR00229">
    <property type="entry name" value="sensory_box"/>
    <property type="match status" value="1"/>
</dbReference>
<evidence type="ECO:0000256" key="9">
    <source>
        <dbReference type="PROSITE-ProRule" id="PRU00169"/>
    </source>
</evidence>
<dbReference type="SMART" id="SM00448">
    <property type="entry name" value="REC"/>
    <property type="match status" value="1"/>
</dbReference>
<evidence type="ECO:0000256" key="8">
    <source>
        <dbReference type="ARBA" id="ARBA00023012"/>
    </source>
</evidence>
<dbReference type="InterPro" id="IPR036097">
    <property type="entry name" value="HisK_dim/P_sf"/>
</dbReference>
<dbReference type="InterPro" id="IPR013767">
    <property type="entry name" value="PAS_fold"/>
</dbReference>
<evidence type="ECO:0000259" key="13">
    <source>
        <dbReference type="PROSITE" id="PS50112"/>
    </source>
</evidence>
<keyword evidence="6" id="KW-0418">Kinase</keyword>
<evidence type="ECO:0000313" key="15">
    <source>
        <dbReference type="Proteomes" id="UP001165069"/>
    </source>
</evidence>
<feature type="transmembrane region" description="Helical" evidence="10">
    <location>
        <begin position="78"/>
        <end position="99"/>
    </location>
</feature>
<keyword evidence="15" id="KW-1185">Reference proteome</keyword>
<keyword evidence="10" id="KW-1133">Transmembrane helix</keyword>
<sequence length="841" mass="90723">MRAALRFTWFLRFPLWLKVAVLLLLPYAGWMATYPTGPIARVLELGYLMALQALTIWSLQRASRRAEAPPAFRAGLRWFALAWLLIFLSTVALPLTAISQNTAFPIGPPDVGYLAAYAFFFLGLSRLPRAEPPLPGRLRIFLDGAVFVVGVGAPLWLFTVRPAFAHGLNIGSFLASAYPTLAFLGVMCLNLVLLRCKPFPSRAAYHLLLVGLGISWLADLIFSLQIDNRAIFIGLKFWGNIINGLALVLCLAGAWRLEHDPVPEHPVRPVSVSPVPMVTIVLVSLWLVRLVGRGMDGPTLQGVLFGVLLLILVLLLRETLALRDSMRQGVETATLAMQARFEALVRHSSDPILVTDAQGRIVFSDPAALRATGLTTGTLEGRDLLSLLHPDDLQLGSDFLQVLIQAPESPHVQSVRVGSPGGPWRLLEISGSNLLADPAVRGLVLNARDITERHRLQDQLREAQKMEAVGRLAGGVAHDFNNLLGAIMGNLGLAETALPENHPVQKDLARIQGAATRGAALTGRLLAFCRREAPESKVVDPAALLRGVAPLLLGLIGERIQLQLHIAPDAGAITVDPNDLEQALLNLAANARDAMPEGGFLTVSLRRSTAEDASASSHLSTAASDRVTIEVTDTGQGMDEFTQAHLFEPFFTTKGPGRGTGLGLASVYGMVKAAHGGIDILSSPGQGTTIRLQFPRTQGQPEPQETSARPARVPGTETVLLVEDEPAVRETTQRILEAHGYTVLVASDARDARQQIQVHPGHIHLLLTDVIMPGESGPALAADLVRAHPDLRVLYISGYTADELGPHGLARPDAPLLRKPFTIEQLTERLRAVAEGPAGRI</sequence>